<sequence length="125" mass="14285">MKILIEQETALHQYEIRHNSMEVKRLLHPQFKEVGRSGSTYDFTTTVQLMEIEQPAQGHLHAQDFECITLQPSVQLLLYKSAWIDDAGKASAFAKRSSTWIFTGLGWQMIYHQGTPCEAFAIVKS</sequence>
<dbReference type="InterPro" id="IPR027843">
    <property type="entry name" value="DUF4440"/>
</dbReference>
<gene>
    <name evidence="2" type="ORF">R8Z52_21490</name>
</gene>
<dbReference type="Pfam" id="PF14534">
    <property type="entry name" value="DUF4440"/>
    <property type="match status" value="1"/>
</dbReference>
<proteinExistence type="predicted"/>
<dbReference type="Proteomes" id="UP001304071">
    <property type="component" value="Chromosome 2"/>
</dbReference>
<dbReference type="InterPro" id="IPR032710">
    <property type="entry name" value="NTF2-like_dom_sf"/>
</dbReference>
<dbReference type="SUPFAM" id="SSF54427">
    <property type="entry name" value="NTF2-like"/>
    <property type="match status" value="1"/>
</dbReference>
<keyword evidence="3" id="KW-1185">Reference proteome</keyword>
<name>A0ABZ0QGE7_9VIBR</name>
<feature type="domain" description="DUF4440" evidence="1">
    <location>
        <begin position="5"/>
        <end position="109"/>
    </location>
</feature>
<evidence type="ECO:0000313" key="2">
    <source>
        <dbReference type="EMBL" id="WPC75505.1"/>
    </source>
</evidence>
<organism evidence="2 3">
    <name type="scientific">Vibrio porteresiae DSM 19223</name>
    <dbReference type="NCBI Taxonomy" id="1123496"/>
    <lineage>
        <taxon>Bacteria</taxon>
        <taxon>Pseudomonadati</taxon>
        <taxon>Pseudomonadota</taxon>
        <taxon>Gammaproteobacteria</taxon>
        <taxon>Vibrionales</taxon>
        <taxon>Vibrionaceae</taxon>
        <taxon>Vibrio</taxon>
    </lineage>
</organism>
<evidence type="ECO:0000313" key="3">
    <source>
        <dbReference type="Proteomes" id="UP001304071"/>
    </source>
</evidence>
<evidence type="ECO:0000259" key="1">
    <source>
        <dbReference type="Pfam" id="PF14534"/>
    </source>
</evidence>
<reference evidence="2 3" key="1">
    <citation type="submission" date="2023-11" db="EMBL/GenBank/DDBJ databases">
        <title>Plant-associative lifestyle of Vibrio porteresiae and its evolutionary dynamics.</title>
        <authorList>
            <person name="Rameshkumar N."/>
            <person name="Kirti K."/>
        </authorList>
    </citation>
    <scope>NUCLEOTIDE SEQUENCE [LARGE SCALE GENOMIC DNA]</scope>
    <source>
        <strain evidence="2 3">MSSRF30</strain>
    </source>
</reference>
<dbReference type="RefSeq" id="WP_261897490.1">
    <property type="nucleotide sequence ID" value="NZ_AP024896.1"/>
</dbReference>
<protein>
    <submittedName>
        <fullName evidence="2">DUF4440 domain-containing protein</fullName>
    </submittedName>
</protein>
<dbReference type="EMBL" id="CP138204">
    <property type="protein sequence ID" value="WPC75505.1"/>
    <property type="molecule type" value="Genomic_DNA"/>
</dbReference>
<accession>A0ABZ0QGE7</accession>